<evidence type="ECO:0000313" key="3">
    <source>
        <dbReference type="Proteomes" id="UP001501456"/>
    </source>
</evidence>
<feature type="signal peptide" evidence="1">
    <location>
        <begin position="1"/>
        <end position="24"/>
    </location>
</feature>
<dbReference type="RefSeq" id="WP_344728458.1">
    <property type="nucleotide sequence ID" value="NZ_BAABBI010000001.1"/>
</dbReference>
<keyword evidence="1" id="KW-0732">Signal</keyword>
<feature type="chain" id="PRO_5047516027" description="DUF2911 domain-containing protein" evidence="1">
    <location>
        <begin position="25"/>
        <end position="179"/>
    </location>
</feature>
<reference evidence="3" key="1">
    <citation type="journal article" date="2019" name="Int. J. Syst. Evol. Microbiol.">
        <title>The Global Catalogue of Microorganisms (GCM) 10K type strain sequencing project: providing services to taxonomists for standard genome sequencing and annotation.</title>
        <authorList>
            <consortium name="The Broad Institute Genomics Platform"/>
            <consortium name="The Broad Institute Genome Sequencing Center for Infectious Disease"/>
            <person name="Wu L."/>
            <person name="Ma J."/>
        </authorList>
    </citation>
    <scope>NUCLEOTIDE SEQUENCE [LARGE SCALE GENOMIC DNA]</scope>
    <source>
        <strain evidence="3">JCM 17525</strain>
    </source>
</reference>
<dbReference type="Proteomes" id="UP001501456">
    <property type="component" value="Unassembled WGS sequence"/>
</dbReference>
<evidence type="ECO:0008006" key="4">
    <source>
        <dbReference type="Google" id="ProtNLM"/>
    </source>
</evidence>
<dbReference type="EMBL" id="BAABBI010000001">
    <property type="protein sequence ID" value="GAA3781834.1"/>
    <property type="molecule type" value="Genomic_DNA"/>
</dbReference>
<comment type="caution">
    <text evidence="2">The sequence shown here is derived from an EMBL/GenBank/DDBJ whole genome shotgun (WGS) entry which is preliminary data.</text>
</comment>
<evidence type="ECO:0000256" key="1">
    <source>
        <dbReference type="SAM" id="SignalP"/>
    </source>
</evidence>
<protein>
    <recommendedName>
        <fullName evidence="4">DUF2911 domain-containing protein</fullName>
    </recommendedName>
</protein>
<dbReference type="Pfam" id="PF11138">
    <property type="entry name" value="DUF2911"/>
    <property type="match status" value="1"/>
</dbReference>
<keyword evidence="3" id="KW-1185">Reference proteome</keyword>
<accession>A0ABP7H454</accession>
<evidence type="ECO:0000313" key="2">
    <source>
        <dbReference type="EMBL" id="GAA3781834.1"/>
    </source>
</evidence>
<organism evidence="2 3">
    <name type="scientific">Corallibacter vietnamensis</name>
    <dbReference type="NCBI Taxonomy" id="904130"/>
    <lineage>
        <taxon>Bacteria</taxon>
        <taxon>Pseudomonadati</taxon>
        <taxon>Bacteroidota</taxon>
        <taxon>Flavobacteriia</taxon>
        <taxon>Flavobacteriales</taxon>
        <taxon>Flavobacteriaceae</taxon>
        <taxon>Corallibacter</taxon>
    </lineage>
</organism>
<name>A0ABP7H454_9FLAO</name>
<proteinExistence type="predicted"/>
<gene>
    <name evidence="2" type="ORF">GCM10022271_12640</name>
</gene>
<dbReference type="InterPro" id="IPR021314">
    <property type="entry name" value="DUF2911"/>
</dbReference>
<sequence length="179" mass="20351">MKKISYLLTLTIICILFFTTNSFAQDFKKLDVSPMDAAAYPSSHNEFYKLVKVTYSRPQLRGRTIESLTPNGKVWRTGANEASEITFFSHVLFGDKKVKAGTYSLFTIPGEKEWTIILNYDTDMWGAYSYDEANDVARVKVPVTEGKESLEAFSIAFDENATMYLAWDTLRIAVPIKKQ</sequence>